<dbReference type="AlphaFoldDB" id="A0A1H9WEU5"/>
<gene>
    <name evidence="6" type="ORF">SAMN05444126_1343</name>
</gene>
<dbReference type="InterPro" id="IPR050301">
    <property type="entry name" value="NTE"/>
</dbReference>
<feature type="short sequence motif" description="GXSXG" evidence="4">
    <location>
        <begin position="38"/>
        <end position="42"/>
    </location>
</feature>
<dbReference type="InterPro" id="IPR045943">
    <property type="entry name" value="DUF6363"/>
</dbReference>
<evidence type="ECO:0000313" key="6">
    <source>
        <dbReference type="EMBL" id="SES32456.1"/>
    </source>
</evidence>
<dbReference type="PROSITE" id="PS51635">
    <property type="entry name" value="PNPLA"/>
    <property type="match status" value="1"/>
</dbReference>
<keyword evidence="2 4" id="KW-0442">Lipid degradation</keyword>
<keyword evidence="3 4" id="KW-0443">Lipid metabolism</keyword>
<feature type="active site" description="Proton acceptor" evidence="4">
    <location>
        <position position="161"/>
    </location>
</feature>
<dbReference type="InterPro" id="IPR016035">
    <property type="entry name" value="Acyl_Trfase/lysoPLipase"/>
</dbReference>
<accession>A0A1H9WEU5</accession>
<dbReference type="RefSeq" id="WP_093074733.1">
    <property type="nucleotide sequence ID" value="NZ_FOGV01000034.1"/>
</dbReference>
<evidence type="ECO:0000313" key="7">
    <source>
        <dbReference type="Proteomes" id="UP000199318"/>
    </source>
</evidence>
<dbReference type="GO" id="GO:0016787">
    <property type="term" value="F:hydrolase activity"/>
    <property type="evidence" value="ECO:0007669"/>
    <property type="project" value="UniProtKB-UniRule"/>
</dbReference>
<organism evidence="6 7">
    <name type="scientific">Salisediminibacterium halotolerans</name>
    <dbReference type="NCBI Taxonomy" id="517425"/>
    <lineage>
        <taxon>Bacteria</taxon>
        <taxon>Bacillati</taxon>
        <taxon>Bacillota</taxon>
        <taxon>Bacilli</taxon>
        <taxon>Bacillales</taxon>
        <taxon>Bacillaceae</taxon>
        <taxon>Salisediminibacterium</taxon>
    </lineage>
</organism>
<sequence length="296" mass="33854">MISSVGLVLEGGAMRGVFSGGVLEYFLKENLEFPYVVGVSAGACNAASFISKQEKRNKDVTIGYSNHPDYISIKRLLKRGELFNMDLIFDRIPNVERPFDYDKFYYSPTRFHVGTTDCVTGQTVYFEKNEIVGNFNKILRASSSLPMLAPPIKHNGRYLLDGGISDPVPIQKSVEDGNDKHVIVLTQSEGYRKKAASKGMWYFERKYKDYPGLINVVQNRYRIYNDTIDYIHQLEREGRAFVFRPDDLRGVTRMERNRSRLESLYDHGYNLSQNKMTELQQFLSDSEGNASNVESS</sequence>
<dbReference type="CDD" id="cd07208">
    <property type="entry name" value="Pat_hypo_Ecoli_yjju_like"/>
    <property type="match status" value="1"/>
</dbReference>
<evidence type="ECO:0000256" key="2">
    <source>
        <dbReference type="ARBA" id="ARBA00022963"/>
    </source>
</evidence>
<dbReference type="InterPro" id="IPR037483">
    <property type="entry name" value="YjjU-like"/>
</dbReference>
<keyword evidence="7" id="KW-1185">Reference proteome</keyword>
<dbReference type="PANTHER" id="PTHR14226:SF25">
    <property type="entry name" value="PHOSPHOESTERASE"/>
    <property type="match status" value="1"/>
</dbReference>
<dbReference type="STRING" id="1464123.SAMN05444126_1343"/>
<reference evidence="7" key="1">
    <citation type="submission" date="2016-10" db="EMBL/GenBank/DDBJ databases">
        <authorList>
            <person name="de Groot N.N."/>
        </authorList>
    </citation>
    <scope>NUCLEOTIDE SEQUENCE [LARGE SCALE GENOMIC DNA]</scope>
    <source>
        <strain evidence="7">10nlg</strain>
    </source>
</reference>
<dbReference type="InterPro" id="IPR002641">
    <property type="entry name" value="PNPLA_dom"/>
</dbReference>
<name>A0A1H9WEU5_9BACI</name>
<feature type="active site" description="Nucleophile" evidence="4">
    <location>
        <position position="40"/>
    </location>
</feature>
<feature type="domain" description="PNPLA" evidence="5">
    <location>
        <begin position="7"/>
        <end position="174"/>
    </location>
</feature>
<feature type="short sequence motif" description="DGA/G" evidence="4">
    <location>
        <begin position="161"/>
        <end position="163"/>
    </location>
</feature>
<dbReference type="SUPFAM" id="SSF52151">
    <property type="entry name" value="FabD/lysophospholipase-like"/>
    <property type="match status" value="1"/>
</dbReference>
<dbReference type="OrthoDB" id="9802424at2"/>
<dbReference type="Gene3D" id="3.40.1090.10">
    <property type="entry name" value="Cytosolic phospholipase A2 catalytic domain"/>
    <property type="match status" value="2"/>
</dbReference>
<dbReference type="EMBL" id="FOGV01000034">
    <property type="protein sequence ID" value="SES32456.1"/>
    <property type="molecule type" value="Genomic_DNA"/>
</dbReference>
<dbReference type="Pfam" id="PF01734">
    <property type="entry name" value="Patatin"/>
    <property type="match status" value="1"/>
</dbReference>
<evidence type="ECO:0000259" key="5">
    <source>
        <dbReference type="PROSITE" id="PS51635"/>
    </source>
</evidence>
<dbReference type="Pfam" id="PF19890">
    <property type="entry name" value="DUF6363"/>
    <property type="match status" value="1"/>
</dbReference>
<comment type="caution">
    <text evidence="6">The sequence shown here is derived from an EMBL/GenBank/DDBJ whole genome shotgun (WGS) entry which is preliminary data.</text>
</comment>
<evidence type="ECO:0000256" key="3">
    <source>
        <dbReference type="ARBA" id="ARBA00023098"/>
    </source>
</evidence>
<dbReference type="GO" id="GO:0016042">
    <property type="term" value="P:lipid catabolic process"/>
    <property type="evidence" value="ECO:0007669"/>
    <property type="project" value="UniProtKB-UniRule"/>
</dbReference>
<evidence type="ECO:0000256" key="1">
    <source>
        <dbReference type="ARBA" id="ARBA00022801"/>
    </source>
</evidence>
<comment type="caution">
    <text evidence="4">Lacks conserved residue(s) required for the propagation of feature annotation.</text>
</comment>
<protein>
    <submittedName>
        <fullName evidence="6">Predicted phospholipase, patatin/cPLA2 family</fullName>
    </submittedName>
</protein>
<dbReference type="PANTHER" id="PTHR14226">
    <property type="entry name" value="NEUROPATHY TARGET ESTERASE/SWISS CHEESE D.MELANOGASTER"/>
    <property type="match status" value="1"/>
</dbReference>
<proteinExistence type="predicted"/>
<keyword evidence="1 4" id="KW-0378">Hydrolase</keyword>
<dbReference type="Proteomes" id="UP000199318">
    <property type="component" value="Unassembled WGS sequence"/>
</dbReference>
<evidence type="ECO:0000256" key="4">
    <source>
        <dbReference type="PROSITE-ProRule" id="PRU01161"/>
    </source>
</evidence>